<keyword evidence="1" id="KW-1133">Transmembrane helix</keyword>
<keyword evidence="1" id="KW-0472">Membrane</keyword>
<evidence type="ECO:0000313" key="2">
    <source>
        <dbReference type="EMBL" id="BBO76392.1"/>
    </source>
</evidence>
<accession>A0A5K7Z2Z6</accession>
<dbReference type="OrthoDB" id="9869524at2"/>
<proteinExistence type="predicted"/>
<evidence type="ECO:0000313" key="3">
    <source>
        <dbReference type="Proteomes" id="UP000427769"/>
    </source>
</evidence>
<dbReference type="Proteomes" id="UP000427769">
    <property type="component" value="Chromosome"/>
</dbReference>
<dbReference type="EMBL" id="AP021875">
    <property type="protein sequence ID" value="BBO76392.1"/>
    <property type="molecule type" value="Genomic_DNA"/>
</dbReference>
<dbReference type="AlphaFoldDB" id="A0A5K7Z2Z6"/>
<dbReference type="PROSITE" id="PS51257">
    <property type="entry name" value="PROKAR_LIPOPROTEIN"/>
    <property type="match status" value="1"/>
</dbReference>
<dbReference type="KEGG" id="dwd:DSCW_38090"/>
<feature type="transmembrane region" description="Helical" evidence="1">
    <location>
        <begin position="15"/>
        <end position="39"/>
    </location>
</feature>
<organism evidence="2 3">
    <name type="scientific">Desulfosarcina widdelii</name>
    <dbReference type="NCBI Taxonomy" id="947919"/>
    <lineage>
        <taxon>Bacteria</taxon>
        <taxon>Pseudomonadati</taxon>
        <taxon>Thermodesulfobacteriota</taxon>
        <taxon>Desulfobacteria</taxon>
        <taxon>Desulfobacterales</taxon>
        <taxon>Desulfosarcinaceae</taxon>
        <taxon>Desulfosarcina</taxon>
    </lineage>
</organism>
<dbReference type="RefSeq" id="WP_155305220.1">
    <property type="nucleotide sequence ID" value="NZ_AP021875.1"/>
</dbReference>
<protein>
    <recommendedName>
        <fullName evidence="4">Lipoprotein</fullName>
    </recommendedName>
</protein>
<gene>
    <name evidence="2" type="ORF">DSCW_38090</name>
</gene>
<keyword evidence="3" id="KW-1185">Reference proteome</keyword>
<sequence length="134" mass="14573">MEIDAIRLTVAKVRFLLLATILMGCLAGCGTGPLVGIVYTRVKLPLTRDLKAAPMPAQPPGSKHTIEIKEPFTGFGMYARVNSNALGDIARQNGMTRLYFADQEVFSILGIYKTHRVILHGEIDSEPCETTAAP</sequence>
<reference evidence="2 3" key="1">
    <citation type="submission" date="2019-11" db="EMBL/GenBank/DDBJ databases">
        <title>Comparative genomics of hydrocarbon-degrading Desulfosarcina strains.</title>
        <authorList>
            <person name="Watanabe M."/>
            <person name="Kojima H."/>
            <person name="Fukui M."/>
        </authorList>
    </citation>
    <scope>NUCLEOTIDE SEQUENCE [LARGE SCALE GENOMIC DNA]</scope>
    <source>
        <strain evidence="2 3">PP31</strain>
    </source>
</reference>
<evidence type="ECO:0000256" key="1">
    <source>
        <dbReference type="SAM" id="Phobius"/>
    </source>
</evidence>
<evidence type="ECO:0008006" key="4">
    <source>
        <dbReference type="Google" id="ProtNLM"/>
    </source>
</evidence>
<name>A0A5K7Z2Z6_9BACT</name>
<keyword evidence="1" id="KW-0812">Transmembrane</keyword>